<dbReference type="GO" id="GO:0005548">
    <property type="term" value="F:phospholipid transporter activity"/>
    <property type="evidence" value="ECO:0007669"/>
    <property type="project" value="TreeGrafter"/>
</dbReference>
<accession>A0AAI9FXT7</accession>
<feature type="transmembrane region" description="Helical" evidence="1">
    <location>
        <begin position="320"/>
        <end position="339"/>
    </location>
</feature>
<evidence type="ECO:0000256" key="1">
    <source>
        <dbReference type="RuleBase" id="RU362044"/>
    </source>
</evidence>
<dbReference type="NCBIfam" id="TIGR00056">
    <property type="entry name" value="MlaE family lipid ABC transporter permease subunit"/>
    <property type="match status" value="1"/>
</dbReference>
<evidence type="ECO:0000313" key="2">
    <source>
        <dbReference type="EMBL" id="EKT4439681.1"/>
    </source>
</evidence>
<dbReference type="PANTHER" id="PTHR30188">
    <property type="entry name" value="ABC TRANSPORTER PERMEASE PROTEIN-RELATED"/>
    <property type="match status" value="1"/>
</dbReference>
<proteinExistence type="inferred from homology"/>
<dbReference type="Proteomes" id="UP001214521">
    <property type="component" value="Unassembled WGS sequence"/>
</dbReference>
<gene>
    <name evidence="2" type="ORF">QEK83_000276</name>
</gene>
<comment type="caution">
    <text evidence="1">Lacks conserved residue(s) required for the propagation of feature annotation.</text>
</comment>
<comment type="subcellular location">
    <subcellularLocation>
        <location evidence="1">Cell inner membrane</location>
        <topology evidence="1">Multi-pass membrane protein</topology>
    </subcellularLocation>
</comment>
<comment type="caution">
    <text evidence="2">The sequence shown here is derived from an EMBL/GenBank/DDBJ whole genome shotgun (WGS) entry which is preliminary data.</text>
</comment>
<keyword evidence="1" id="KW-1003">Cell membrane</keyword>
<dbReference type="InterPro" id="IPR003453">
    <property type="entry name" value="ABC_MlaE_roteobac"/>
</dbReference>
<keyword evidence="1" id="KW-1133">Transmembrane helix</keyword>
<keyword evidence="1" id="KW-0812">Transmembrane</keyword>
<reference evidence="2" key="1">
    <citation type="submission" date="2022-07" db="EMBL/GenBank/DDBJ databases">
        <authorList>
            <consortium name="Clinical and Environmental Microbiology Branch: Whole genome sequencing antimicrobial resistance pathogens in the healthcare setting"/>
        </authorList>
    </citation>
    <scope>NUCLEOTIDE SEQUENCE</scope>
    <source>
        <strain evidence="2">Stenotrophomonas_maltophilia_2021CK-00905</strain>
    </source>
</reference>
<keyword evidence="1" id="KW-0997">Cell inner membrane</keyword>
<protein>
    <submittedName>
        <fullName evidence="2">ABC transporter permease</fullName>
    </submittedName>
</protein>
<evidence type="ECO:0000313" key="3">
    <source>
        <dbReference type="Proteomes" id="UP001214521"/>
    </source>
</evidence>
<organism evidence="2 3">
    <name type="scientific">Stenotrophomonas maltophilia</name>
    <name type="common">Pseudomonas maltophilia</name>
    <name type="synonym">Xanthomonas maltophilia</name>
    <dbReference type="NCBI Taxonomy" id="40324"/>
    <lineage>
        <taxon>Bacteria</taxon>
        <taxon>Pseudomonadati</taxon>
        <taxon>Pseudomonadota</taxon>
        <taxon>Gammaproteobacteria</taxon>
        <taxon>Lysobacterales</taxon>
        <taxon>Lysobacteraceae</taxon>
        <taxon>Stenotrophomonas</taxon>
        <taxon>Stenotrophomonas maltophilia group</taxon>
    </lineage>
</organism>
<dbReference type="GO" id="GO:0043190">
    <property type="term" value="C:ATP-binding cassette (ABC) transporter complex"/>
    <property type="evidence" value="ECO:0007669"/>
    <property type="project" value="InterPro"/>
</dbReference>
<dbReference type="RefSeq" id="WP_023093948.1">
    <property type="nucleotide sequence ID" value="NZ_CP197385.1"/>
</dbReference>
<comment type="similarity">
    <text evidence="1">Belongs to the MlaE permease family.</text>
</comment>
<keyword evidence="1" id="KW-0472">Membrane</keyword>
<dbReference type="Pfam" id="PF02405">
    <property type="entry name" value="MlaE"/>
    <property type="match status" value="1"/>
</dbReference>
<name>A0AAI9FXT7_STEMA</name>
<sequence>MTQAWLRREANADGHAAWIAGGDWTIEHYGRLATLVSDARANPGAQRAVPFLDWTQVRQLDTAGAALLVEMLGPVLAREHLRADPRLEPERRALLEVLVDAAEAQQVAGHPALDSAPAWLRGIAGIGATAERGLHSLLDLAGFVGQILETWLRIAPYPRRWRLTAVVAQIQRVAVDAVPIVALLSFMVGTVVAFLGATVLANFGASIFAVHLVAFSFMREFGVLLPAILIAGRTASAYTAQIGSMKANEEIDALRSGGLNPIELLVLPRVLALLVSLPLLTLVGVLAGIAGGAAVCVLSLDISLAQFLAIVQDKIEVRHFLVGLSKAPFFAVMIAAIGCHEGFKVSGSAQSVGDHTTSSVVQSIFVVILLDALAALFFMEMGW</sequence>
<dbReference type="InterPro" id="IPR030802">
    <property type="entry name" value="Permease_MalE"/>
</dbReference>
<feature type="transmembrane region" description="Helical" evidence="1">
    <location>
        <begin position="360"/>
        <end position="379"/>
    </location>
</feature>
<dbReference type="AlphaFoldDB" id="A0AAI9FXT7"/>
<dbReference type="EMBL" id="ABLOMU010000002">
    <property type="protein sequence ID" value="EKT4439681.1"/>
    <property type="molecule type" value="Genomic_DNA"/>
</dbReference>
<dbReference type="PANTHER" id="PTHR30188:SF3">
    <property type="entry name" value="ABC TRANSPORTER PERMEASE"/>
    <property type="match status" value="1"/>
</dbReference>
<feature type="transmembrane region" description="Helical" evidence="1">
    <location>
        <begin position="270"/>
        <end position="300"/>
    </location>
</feature>